<dbReference type="SMART" id="SM00155">
    <property type="entry name" value="PLDc"/>
    <property type="match status" value="2"/>
</dbReference>
<organism evidence="7 8">
    <name type="scientific">Pararhodobacter oceanensis</name>
    <dbReference type="NCBI Taxonomy" id="2172121"/>
    <lineage>
        <taxon>Bacteria</taxon>
        <taxon>Pseudomonadati</taxon>
        <taxon>Pseudomonadota</taxon>
        <taxon>Alphaproteobacteria</taxon>
        <taxon>Rhodobacterales</taxon>
        <taxon>Paracoccaceae</taxon>
        <taxon>Pararhodobacter</taxon>
    </lineage>
</organism>
<comment type="subcellular location">
    <subcellularLocation>
        <location evidence="2">Secreted</location>
    </subcellularLocation>
</comment>
<dbReference type="Proteomes" id="UP000245911">
    <property type="component" value="Unassembled WGS sequence"/>
</dbReference>
<dbReference type="Pfam" id="PF13091">
    <property type="entry name" value="PLDc_2"/>
    <property type="match status" value="2"/>
</dbReference>
<dbReference type="GO" id="GO:0030572">
    <property type="term" value="F:phosphatidyltransferase activity"/>
    <property type="evidence" value="ECO:0007669"/>
    <property type="project" value="UniProtKB-ARBA"/>
</dbReference>
<dbReference type="PANTHER" id="PTHR21248">
    <property type="entry name" value="CARDIOLIPIN SYNTHASE"/>
    <property type="match status" value="1"/>
</dbReference>
<dbReference type="OrthoDB" id="9814092at2"/>
<dbReference type="CDD" id="cd09113">
    <property type="entry name" value="PLDc_ymdC_like_2"/>
    <property type="match status" value="1"/>
</dbReference>
<comment type="caution">
    <text evidence="7">The sequence shown here is derived from an EMBL/GenBank/DDBJ whole genome shotgun (WGS) entry which is preliminary data.</text>
</comment>
<dbReference type="InterPro" id="IPR025202">
    <property type="entry name" value="PLD-like_dom"/>
</dbReference>
<evidence type="ECO:0000256" key="5">
    <source>
        <dbReference type="ARBA" id="ARBA00029594"/>
    </source>
</evidence>
<feature type="domain" description="PLD phosphodiesterase" evidence="6">
    <location>
        <begin position="405"/>
        <end position="432"/>
    </location>
</feature>
<dbReference type="PROSITE" id="PS50035">
    <property type="entry name" value="PLD"/>
    <property type="match status" value="2"/>
</dbReference>
<dbReference type="GO" id="GO:0005576">
    <property type="term" value="C:extracellular region"/>
    <property type="evidence" value="ECO:0007669"/>
    <property type="project" value="UniProtKB-SubCell"/>
</dbReference>
<name>A0A2T8HT25_9RHOB</name>
<proteinExistence type="predicted"/>
<keyword evidence="8" id="KW-1185">Reference proteome</keyword>
<evidence type="ECO:0000313" key="7">
    <source>
        <dbReference type="EMBL" id="PVH28599.1"/>
    </source>
</evidence>
<keyword evidence="4" id="KW-0964">Secreted</keyword>
<protein>
    <recommendedName>
        <fullName evidence="3">Phospholipase D</fullName>
    </recommendedName>
    <alternativeName>
        <fullName evidence="5">Choline phosphatase</fullName>
    </alternativeName>
</protein>
<dbReference type="InterPro" id="IPR001736">
    <property type="entry name" value="PLipase_D/transphosphatidylase"/>
</dbReference>
<evidence type="ECO:0000256" key="3">
    <source>
        <dbReference type="ARBA" id="ARBA00018392"/>
    </source>
</evidence>
<evidence type="ECO:0000256" key="2">
    <source>
        <dbReference type="ARBA" id="ARBA00004613"/>
    </source>
</evidence>
<dbReference type="PANTHER" id="PTHR21248:SF12">
    <property type="entry name" value="CARDIOLIPIN SYNTHASE C"/>
    <property type="match status" value="1"/>
</dbReference>
<gene>
    <name evidence="7" type="ORF">DDE20_10370</name>
</gene>
<reference evidence="7 8" key="1">
    <citation type="submission" date="2018-04" db="EMBL/GenBank/DDBJ databases">
        <title>Pararhodobacter oceanense sp. nov., isolated from marine intertidal sediment.</title>
        <authorList>
            <person name="Wang X.-L."/>
            <person name="Du Z.-J."/>
        </authorList>
    </citation>
    <scope>NUCLEOTIDE SEQUENCE [LARGE SCALE GENOMIC DNA]</scope>
    <source>
        <strain evidence="7 8">AM505</strain>
    </source>
</reference>
<dbReference type="Gene3D" id="3.30.870.10">
    <property type="entry name" value="Endonuclease Chain A"/>
    <property type="match status" value="2"/>
</dbReference>
<dbReference type="AlphaFoldDB" id="A0A2T8HT25"/>
<dbReference type="EMBL" id="QDKM01000004">
    <property type="protein sequence ID" value="PVH28599.1"/>
    <property type="molecule type" value="Genomic_DNA"/>
</dbReference>
<evidence type="ECO:0000256" key="4">
    <source>
        <dbReference type="ARBA" id="ARBA00022525"/>
    </source>
</evidence>
<dbReference type="SUPFAM" id="SSF56024">
    <property type="entry name" value="Phospholipase D/nuclease"/>
    <property type="match status" value="2"/>
</dbReference>
<dbReference type="GO" id="GO:0032049">
    <property type="term" value="P:cardiolipin biosynthetic process"/>
    <property type="evidence" value="ECO:0007669"/>
    <property type="project" value="UniProtKB-ARBA"/>
</dbReference>
<evidence type="ECO:0000259" key="6">
    <source>
        <dbReference type="PROSITE" id="PS50035"/>
    </source>
</evidence>
<feature type="domain" description="PLD phosphodiesterase" evidence="6">
    <location>
        <begin position="176"/>
        <end position="203"/>
    </location>
</feature>
<accession>A0A2T8HT25</accession>
<evidence type="ECO:0000313" key="8">
    <source>
        <dbReference type="Proteomes" id="UP000245911"/>
    </source>
</evidence>
<dbReference type="CDD" id="cd09111">
    <property type="entry name" value="PLDc_ymdC_like_1"/>
    <property type="match status" value="1"/>
</dbReference>
<sequence length="511" mass="57798">MSSWPMWPLWVVLALSVLALAGYATLWSAGRFAKRKRGPLSTALPRGEDAALDRLLAPLEARHAGQTGIAMIESPLEALKTRLAMTQMAERSLDLLYYMWEDDLSGRFLAQAILEAADRGVRVRLLLDDVQFLNKDPVYRALDRHMHIEVRIFNPIRNRDRGLRRGLEMIFTLLPYNRRMHGKMWAADARLAVTGGRNIGDEYFDLLTDPGLNYEDLDTLLAGEVMQDAQALFDQFWNSGLALPIRTLWPGKRSRLQRFRSRLTQYLAKPKTRARLHRLQLHKPEEAADVLPLAKLRWSADVQFLGDPPEKAIGERLDDWMPELLTPLLRDAQHSVRLMTPYFVPGAQGLEALISMARRGLEVEVITNGLAVSDNVLVHGAYRWYRQRLLAAGVRIFEVSAQEKPIRTLHSKAMLVDGAHGFVGSFNFDLRSAFMNTEMGVVFTDPALIGDLTRIFDGCRAPHRAYALAQSGRRAVWSRGTAPGTTTEPQSNRFERSVSFVIGLLPIHRFL</sequence>
<evidence type="ECO:0000256" key="1">
    <source>
        <dbReference type="ARBA" id="ARBA00003145"/>
    </source>
</evidence>
<comment type="function">
    <text evidence="1">Could be a virulence factor.</text>
</comment>